<evidence type="ECO:0000313" key="5">
    <source>
        <dbReference type="Proteomes" id="UP000326396"/>
    </source>
</evidence>
<evidence type="ECO:0000259" key="3">
    <source>
        <dbReference type="Pfam" id="PF00107"/>
    </source>
</evidence>
<dbReference type="SUPFAM" id="SSF51735">
    <property type="entry name" value="NAD(P)-binding Rossmann-fold domains"/>
    <property type="match status" value="1"/>
</dbReference>
<dbReference type="AlphaFoldDB" id="A0A5N6N1P4"/>
<dbReference type="InterPro" id="IPR013149">
    <property type="entry name" value="ADH-like_C"/>
</dbReference>
<dbReference type="InterPro" id="IPR036291">
    <property type="entry name" value="NAD(P)-bd_dom_sf"/>
</dbReference>
<dbReference type="GO" id="GO:0008270">
    <property type="term" value="F:zinc ion binding"/>
    <property type="evidence" value="ECO:0007669"/>
    <property type="project" value="TreeGrafter"/>
</dbReference>
<reference evidence="4 5" key="1">
    <citation type="submission" date="2019-05" db="EMBL/GenBank/DDBJ databases">
        <title>Mikania micrantha, genome provides insights into the molecular mechanism of rapid growth.</title>
        <authorList>
            <person name="Liu B."/>
        </authorList>
    </citation>
    <scope>NUCLEOTIDE SEQUENCE [LARGE SCALE GENOMIC DNA]</scope>
    <source>
        <strain evidence="4">NLD-2019</strain>
        <tissue evidence="4">Leaf</tissue>
    </source>
</reference>
<feature type="domain" description="Alcohol dehydrogenase-like C-terminal" evidence="3">
    <location>
        <begin position="90"/>
        <end position="143"/>
    </location>
</feature>
<keyword evidence="1" id="KW-0479">Metal-binding</keyword>
<comment type="caution">
    <text evidence="4">The sequence shown here is derived from an EMBL/GenBank/DDBJ whole genome shotgun (WGS) entry which is preliminary data.</text>
</comment>
<organism evidence="4 5">
    <name type="scientific">Mikania micrantha</name>
    <name type="common">bitter vine</name>
    <dbReference type="NCBI Taxonomy" id="192012"/>
    <lineage>
        <taxon>Eukaryota</taxon>
        <taxon>Viridiplantae</taxon>
        <taxon>Streptophyta</taxon>
        <taxon>Embryophyta</taxon>
        <taxon>Tracheophyta</taxon>
        <taxon>Spermatophyta</taxon>
        <taxon>Magnoliopsida</taxon>
        <taxon>eudicotyledons</taxon>
        <taxon>Gunneridae</taxon>
        <taxon>Pentapetalae</taxon>
        <taxon>asterids</taxon>
        <taxon>campanulids</taxon>
        <taxon>Asterales</taxon>
        <taxon>Asteraceae</taxon>
        <taxon>Asteroideae</taxon>
        <taxon>Heliantheae alliance</taxon>
        <taxon>Eupatorieae</taxon>
        <taxon>Mikania</taxon>
    </lineage>
</organism>
<dbReference type="Gene3D" id="3.40.50.720">
    <property type="entry name" value="NAD(P)-binding Rossmann-like Domain"/>
    <property type="match status" value="1"/>
</dbReference>
<proteinExistence type="predicted"/>
<dbReference type="EMBL" id="SZYD01000014">
    <property type="protein sequence ID" value="KAD4180276.1"/>
    <property type="molecule type" value="Genomic_DNA"/>
</dbReference>
<dbReference type="GO" id="GO:0051903">
    <property type="term" value="F:S-(hydroxymethyl)glutathione dehydrogenase [NAD(P)+] activity"/>
    <property type="evidence" value="ECO:0007669"/>
    <property type="project" value="TreeGrafter"/>
</dbReference>
<gene>
    <name evidence="4" type="ORF">E3N88_28867</name>
</gene>
<keyword evidence="5" id="KW-1185">Reference proteome</keyword>
<dbReference type="Proteomes" id="UP000326396">
    <property type="component" value="Linkage Group LG4"/>
</dbReference>
<dbReference type="Pfam" id="PF00107">
    <property type="entry name" value="ADH_zinc_N"/>
    <property type="match status" value="1"/>
</dbReference>
<sequence length="181" mass="20622">MRTIIQQEFSKGNSSLNVEMNEKETNKAKQTKEKETKRVENCTQLMRKSQVATMRLDCRNSTYVSITLPDAMALQCIWQIAPVVKCDVLRRISKAFGVTDFINPNETEETVQQIIKRMTDGGVDYSFECIGDTEMVTTALQSCCDVSFLNPSKSSRIFHKKTHSYGILLLVLWDLRVISVL</sequence>
<protein>
    <recommendedName>
        <fullName evidence="3">Alcohol dehydrogenase-like C-terminal domain-containing protein</fullName>
    </recommendedName>
</protein>
<dbReference type="PANTHER" id="PTHR43880">
    <property type="entry name" value="ALCOHOL DEHYDROGENASE"/>
    <property type="match status" value="1"/>
</dbReference>
<dbReference type="GO" id="GO:0005829">
    <property type="term" value="C:cytosol"/>
    <property type="evidence" value="ECO:0007669"/>
    <property type="project" value="TreeGrafter"/>
</dbReference>
<dbReference type="PANTHER" id="PTHR43880:SF5">
    <property type="entry name" value="ALCOHOL DEHYDROGENASE-LIKE 6"/>
    <property type="match status" value="1"/>
</dbReference>
<accession>A0A5N6N1P4</accession>
<dbReference type="OrthoDB" id="1738132at2759"/>
<dbReference type="GO" id="GO:0046294">
    <property type="term" value="P:formaldehyde catabolic process"/>
    <property type="evidence" value="ECO:0007669"/>
    <property type="project" value="TreeGrafter"/>
</dbReference>
<keyword evidence="2" id="KW-0862">Zinc</keyword>
<evidence type="ECO:0000313" key="4">
    <source>
        <dbReference type="EMBL" id="KAD4180276.1"/>
    </source>
</evidence>
<name>A0A5N6N1P4_9ASTR</name>
<evidence type="ECO:0000256" key="2">
    <source>
        <dbReference type="ARBA" id="ARBA00022833"/>
    </source>
</evidence>
<evidence type="ECO:0000256" key="1">
    <source>
        <dbReference type="ARBA" id="ARBA00022723"/>
    </source>
</evidence>